<dbReference type="Proteomes" id="UP000541444">
    <property type="component" value="Unassembled WGS sequence"/>
</dbReference>
<reference evidence="2 3" key="1">
    <citation type="journal article" date="2020" name="IScience">
        <title>Genome Sequencing of the Endangered Kingdonia uniflora (Circaeasteraceae, Ranunculales) Reveals Potential Mechanisms of Evolutionary Specialization.</title>
        <authorList>
            <person name="Sun Y."/>
            <person name="Deng T."/>
            <person name="Zhang A."/>
            <person name="Moore M.J."/>
            <person name="Landis J.B."/>
            <person name="Lin N."/>
            <person name="Zhang H."/>
            <person name="Zhang X."/>
            <person name="Huang J."/>
            <person name="Zhang X."/>
            <person name="Sun H."/>
            <person name="Wang H."/>
        </authorList>
    </citation>
    <scope>NUCLEOTIDE SEQUENCE [LARGE SCALE GENOMIC DNA]</scope>
    <source>
        <strain evidence="2">TB1705</strain>
        <tissue evidence="2">Leaf</tissue>
    </source>
</reference>
<dbReference type="EMBL" id="JACGCM010000376">
    <property type="protein sequence ID" value="KAF6172849.1"/>
    <property type="molecule type" value="Genomic_DNA"/>
</dbReference>
<protein>
    <recommendedName>
        <fullName evidence="1">Isoamylase 1-3-like C-terminal domain-containing protein</fullName>
    </recommendedName>
</protein>
<evidence type="ECO:0000313" key="3">
    <source>
        <dbReference type="Proteomes" id="UP000541444"/>
    </source>
</evidence>
<feature type="domain" description="Isoamylase 1-3-like C-terminal" evidence="1">
    <location>
        <begin position="6"/>
        <end position="70"/>
    </location>
</feature>
<evidence type="ECO:0000259" key="1">
    <source>
        <dbReference type="Pfam" id="PF21156"/>
    </source>
</evidence>
<dbReference type="AlphaFoldDB" id="A0A7J7P079"/>
<gene>
    <name evidence="2" type="ORF">GIB67_035403</name>
</gene>
<comment type="caution">
    <text evidence="2">The sequence shown here is derived from an EMBL/GenBank/DDBJ whole genome shotgun (WGS) entry which is preliminary data.</text>
</comment>
<evidence type="ECO:0000313" key="2">
    <source>
        <dbReference type="EMBL" id="KAF6172849.1"/>
    </source>
</evidence>
<sequence>MTWHEDNWENFESKFLAFTLHDHNLQEDVYLAFNTHDYFVKATIPSPPAKRRWFRVVDTNLGSPDDFFPKGVPGIESITILPLILQFFFKLNREDM</sequence>
<dbReference type="PANTHER" id="PTHR43002">
    <property type="entry name" value="GLYCOGEN DEBRANCHING ENZYME"/>
    <property type="match status" value="1"/>
</dbReference>
<dbReference type="OrthoDB" id="204980at2759"/>
<dbReference type="Pfam" id="PF21156">
    <property type="entry name" value="ISOA1-3_C"/>
    <property type="match status" value="1"/>
</dbReference>
<dbReference type="Gene3D" id="2.60.40.1180">
    <property type="entry name" value="Golgi alpha-mannosidase II"/>
    <property type="match status" value="1"/>
</dbReference>
<keyword evidence="3" id="KW-1185">Reference proteome</keyword>
<accession>A0A7J7P079</accession>
<dbReference type="InterPro" id="IPR048650">
    <property type="entry name" value="ISOA1-3-like_C"/>
</dbReference>
<dbReference type="InterPro" id="IPR013780">
    <property type="entry name" value="Glyco_hydro_b"/>
</dbReference>
<dbReference type="SUPFAM" id="SSF51011">
    <property type="entry name" value="Glycosyl hydrolase domain"/>
    <property type="match status" value="1"/>
</dbReference>
<organism evidence="2 3">
    <name type="scientific">Kingdonia uniflora</name>
    <dbReference type="NCBI Taxonomy" id="39325"/>
    <lineage>
        <taxon>Eukaryota</taxon>
        <taxon>Viridiplantae</taxon>
        <taxon>Streptophyta</taxon>
        <taxon>Embryophyta</taxon>
        <taxon>Tracheophyta</taxon>
        <taxon>Spermatophyta</taxon>
        <taxon>Magnoliopsida</taxon>
        <taxon>Ranunculales</taxon>
        <taxon>Circaeasteraceae</taxon>
        <taxon>Kingdonia</taxon>
    </lineage>
</organism>
<proteinExistence type="predicted"/>
<name>A0A7J7P079_9MAGN</name>